<dbReference type="OrthoDB" id="5479238at2"/>
<protein>
    <submittedName>
        <fullName evidence="2">Uncharacterized protein</fullName>
    </submittedName>
</protein>
<evidence type="ECO:0000313" key="3">
    <source>
        <dbReference type="Proteomes" id="UP000011682"/>
    </source>
</evidence>
<dbReference type="EMBL" id="ANAH02000023">
    <property type="protein sequence ID" value="EPX58675.1"/>
    <property type="molecule type" value="Genomic_DNA"/>
</dbReference>
<gene>
    <name evidence="2" type="ORF">D187_003873</name>
</gene>
<dbReference type="RefSeq" id="WP_002624644.1">
    <property type="nucleotide sequence ID" value="NZ_ANAH02000023.1"/>
</dbReference>
<evidence type="ECO:0000313" key="2">
    <source>
        <dbReference type="EMBL" id="EPX58675.1"/>
    </source>
</evidence>
<name>S9P2K6_CYSF2</name>
<proteinExistence type="predicted"/>
<keyword evidence="3" id="KW-1185">Reference proteome</keyword>
<reference evidence="2" key="1">
    <citation type="submission" date="2013-05" db="EMBL/GenBank/DDBJ databases">
        <title>Genome assembly of Cystobacter fuscus DSM 2262.</title>
        <authorList>
            <person name="Sharma G."/>
            <person name="Khatri I."/>
            <person name="Kaur C."/>
            <person name="Mayilraj S."/>
            <person name="Subramanian S."/>
        </authorList>
    </citation>
    <scope>NUCLEOTIDE SEQUENCE [LARGE SCALE GENOMIC DNA]</scope>
    <source>
        <strain evidence="2">DSM 2262</strain>
    </source>
</reference>
<keyword evidence="1" id="KW-0732">Signal</keyword>
<accession>S9P2K6</accession>
<dbReference type="Proteomes" id="UP000011682">
    <property type="component" value="Unassembled WGS sequence"/>
</dbReference>
<organism evidence="2 3">
    <name type="scientific">Cystobacter fuscus (strain ATCC 25194 / DSM 2262 / NBRC 100088 / M29)</name>
    <dbReference type="NCBI Taxonomy" id="1242864"/>
    <lineage>
        <taxon>Bacteria</taxon>
        <taxon>Pseudomonadati</taxon>
        <taxon>Myxococcota</taxon>
        <taxon>Myxococcia</taxon>
        <taxon>Myxococcales</taxon>
        <taxon>Cystobacterineae</taxon>
        <taxon>Archangiaceae</taxon>
        <taxon>Cystobacter</taxon>
    </lineage>
</organism>
<feature type="signal peptide" evidence="1">
    <location>
        <begin position="1"/>
        <end position="22"/>
    </location>
</feature>
<comment type="caution">
    <text evidence="2">The sequence shown here is derived from an EMBL/GenBank/DDBJ whole genome shotgun (WGS) entry which is preliminary data.</text>
</comment>
<feature type="chain" id="PRO_5004567303" evidence="1">
    <location>
        <begin position="23"/>
        <end position="753"/>
    </location>
</feature>
<dbReference type="AlphaFoldDB" id="S9P2K6"/>
<sequence length="753" mass="84255">MKTFLPLLLGVALFITPGRADACGPWYTDPLFVHSTHPDRPFSTYAEGRLGILQPTYRAMYLVYAYRTMIGVPTTPREQQALLEGWSREQGDREAWREAENPESPALRAWRQARAELPQQVPSTPDVQVEEERNYASYVRINEDALRHAAGTARTLARLWKKRPALLGEWLRVQDVVFGACASLPAREEALDEGLTPAERSRRAAERAYQEAARLFYCGDFPTASLSFQAIAASPDSPHRDMGLYLAARALVRQAMLARKDSGDSPQPALEPSVQAPLLEAEKLLGTVLAHPKLRGTHAPARRLLGFIRFRLAPEQRRCELYSRVLEKGTGTALEAELIDFTFLFSREKTCPGLKGDAADLEAWLRTTWEEYGYAPAEKGPDKNDYEAALARWRKTSRLPWLVTALMKARPGAPGLVELLEDAGKVPASSPAGVTVAYYSGHLLRELGRADEARQRLAQVTPEMTADQVTVDNLLRRERLMLATSWDEAFRNVARRTAGLSGYDIGYSDATPEPPDKRPIYFDTDAHSVLGPVLTARRMLELARGDALPPGLRRQVGWAAFIKATVVGDDETLQASARALAETEPTAREELLRIVGRPTPEDRRFDAQVLVMGLPVLSPFLEPGDDRDWSTDPKLNLTEDVSYERNWWCAPVMPKEASSPLAFVPEEERQAALAEWKQLVEAGHSVSWFGRVAVEWARAHPEDPRSPVALYRVVRASKRGCEGQNTKEAKAAFRLLHQRYGKTDWAKRAPYVY</sequence>
<dbReference type="eggNOG" id="COG4805">
    <property type="taxonomic scope" value="Bacteria"/>
</dbReference>
<evidence type="ECO:0000256" key="1">
    <source>
        <dbReference type="SAM" id="SignalP"/>
    </source>
</evidence>